<evidence type="ECO:0000313" key="2">
    <source>
        <dbReference type="Proteomes" id="UP000465778"/>
    </source>
</evidence>
<dbReference type="EMBL" id="VDEM01000075">
    <property type="protein sequence ID" value="KAF0821943.1"/>
    <property type="molecule type" value="Genomic_DNA"/>
</dbReference>
<dbReference type="RefSeq" id="WP_236564758.1">
    <property type="nucleotide sequence ID" value="NZ_JBALOT010000033.1"/>
</dbReference>
<accession>A0A800MT00</accession>
<organism evidence="1 2">
    <name type="scientific">Cytobacillus firmus</name>
    <name type="common">Bacillus firmus</name>
    <dbReference type="NCBI Taxonomy" id="1399"/>
    <lineage>
        <taxon>Bacteria</taxon>
        <taxon>Bacillati</taxon>
        <taxon>Bacillota</taxon>
        <taxon>Bacilli</taxon>
        <taxon>Bacillales</taxon>
        <taxon>Bacillaceae</taxon>
        <taxon>Cytobacillus</taxon>
    </lineage>
</organism>
<dbReference type="AlphaFoldDB" id="A0A800MT00"/>
<name>A0A800MT00_CYTFI</name>
<comment type="caution">
    <text evidence="1">The sequence shown here is derived from an EMBL/GenBank/DDBJ whole genome shotgun (WGS) entry which is preliminary data.</text>
</comment>
<evidence type="ECO:0000313" key="1">
    <source>
        <dbReference type="EMBL" id="KAF0821943.1"/>
    </source>
</evidence>
<protein>
    <submittedName>
        <fullName evidence="1">Uncharacterized protein</fullName>
    </submittedName>
</protein>
<proteinExistence type="predicted"/>
<gene>
    <name evidence="1" type="ORF">KIS1582_4302</name>
</gene>
<reference evidence="1 2" key="1">
    <citation type="journal article" date="2020" name="G3 (Bethesda)">
        <title>Whole Genome Sequencing and Comparative Genomics of Two Nematicidal Bacillus Strains Reveals a Wide Range of Possible Virulence Factors.</title>
        <authorList>
            <person name="Susic N."/>
            <person name="Janezic S."/>
            <person name="Rupnik M."/>
            <person name="Geric Stare B."/>
        </authorList>
    </citation>
    <scope>NUCLEOTIDE SEQUENCE [LARGE SCALE GENOMIC DNA]</scope>
    <source>
        <strain evidence="1 2">I-1582</strain>
    </source>
</reference>
<dbReference type="Proteomes" id="UP000465778">
    <property type="component" value="Unassembled WGS sequence"/>
</dbReference>
<sequence length="264" mass="30749">MNTIQLSIEELIFSFYSEGLYEQGISLKETYFPALQDSELKLMLEFAARSLLAKDMAEDFNNQYKLKEEYTPFIHILNSAEKTVKASRFNLELEVEESISFHFKEGDIFFHRLLHDHQVHLISKYPEKMVASSLIDFFHFNTIDKKSDVLFKLKSDEFEELLEDMSLSNLISEAPLQKWESKIQHSLSLKFLEDISRRKGKMDSLLSLKYDTGNNPELIDLFFVIPGNSVSWLITRDQSLELNILRVNETSINDLLLNSKVFSV</sequence>